<comment type="caution">
    <text evidence="2">The sequence shown here is derived from an EMBL/GenBank/DDBJ whole genome shotgun (WGS) entry which is preliminary data.</text>
</comment>
<organism evidence="2 3">
    <name type="scientific">Bombiscardovia coagulans</name>
    <dbReference type="NCBI Taxonomy" id="686666"/>
    <lineage>
        <taxon>Bacteria</taxon>
        <taxon>Bacillati</taxon>
        <taxon>Actinomycetota</taxon>
        <taxon>Actinomycetes</taxon>
        <taxon>Bifidobacteriales</taxon>
        <taxon>Bifidobacteriaceae</taxon>
        <taxon>Bombiscardovia</taxon>
    </lineage>
</organism>
<keyword evidence="3" id="KW-1185">Reference proteome</keyword>
<gene>
    <name evidence="2" type="ORF">BOCO_0779</name>
</gene>
<dbReference type="PROSITE" id="PS51459">
    <property type="entry name" value="FIDO"/>
    <property type="match status" value="1"/>
</dbReference>
<dbReference type="Proteomes" id="UP000216004">
    <property type="component" value="Unassembled WGS sequence"/>
</dbReference>
<dbReference type="SUPFAM" id="SSF140931">
    <property type="entry name" value="Fic-like"/>
    <property type="match status" value="1"/>
</dbReference>
<reference evidence="2 3" key="1">
    <citation type="journal article" date="2017" name="BMC Genomics">
        <title>Comparative genomic and phylogenomic analyses of the Bifidobacteriaceae family.</title>
        <authorList>
            <person name="Lugli G.A."/>
            <person name="Milani C."/>
            <person name="Turroni F."/>
            <person name="Duranti S."/>
            <person name="Mancabelli L."/>
            <person name="Mangifesta M."/>
            <person name="Ferrario C."/>
            <person name="Modesto M."/>
            <person name="Mattarelli P."/>
            <person name="Jiri K."/>
            <person name="van Sinderen D."/>
            <person name="Ventura M."/>
        </authorList>
    </citation>
    <scope>NUCLEOTIDE SEQUENCE [LARGE SCALE GENOMIC DNA]</scope>
    <source>
        <strain evidence="2 3">DSM 22924</strain>
    </source>
</reference>
<protein>
    <submittedName>
        <fullName evidence="2">Death-on-curing family protein</fullName>
    </submittedName>
</protein>
<dbReference type="RefSeq" id="WP_094722761.1">
    <property type="nucleotide sequence ID" value="NZ_MWWS01000004.1"/>
</dbReference>
<dbReference type="InterPro" id="IPR006440">
    <property type="entry name" value="Doc"/>
</dbReference>
<feature type="domain" description="Fido" evidence="1">
    <location>
        <begin position="27"/>
        <end position="156"/>
    </location>
</feature>
<dbReference type="AlphaFoldDB" id="A0A261ETR4"/>
<dbReference type="Pfam" id="PF02661">
    <property type="entry name" value="Fic"/>
    <property type="match status" value="1"/>
</dbReference>
<evidence type="ECO:0000259" key="1">
    <source>
        <dbReference type="PROSITE" id="PS51459"/>
    </source>
</evidence>
<dbReference type="InterPro" id="IPR003812">
    <property type="entry name" value="Fido"/>
</dbReference>
<name>A0A261ETR4_9BIFI</name>
<evidence type="ECO:0000313" key="2">
    <source>
        <dbReference type="EMBL" id="OZG50262.1"/>
    </source>
</evidence>
<evidence type="ECO:0000313" key="3">
    <source>
        <dbReference type="Proteomes" id="UP000216004"/>
    </source>
</evidence>
<dbReference type="EMBL" id="MWWS01000004">
    <property type="protein sequence ID" value="OZG50262.1"/>
    <property type="molecule type" value="Genomic_DNA"/>
</dbReference>
<dbReference type="OrthoDB" id="9802752at2"/>
<accession>A0A261ETR4</accession>
<dbReference type="PANTHER" id="PTHR39426">
    <property type="entry name" value="HOMOLOGY TO DEATH-ON-CURING PROTEIN OF PHAGE P1"/>
    <property type="match status" value="1"/>
</dbReference>
<dbReference type="PANTHER" id="PTHR39426:SF1">
    <property type="entry name" value="HOMOLOGY TO DEATH-ON-CURING PROTEIN OF PHAGE P1"/>
    <property type="match status" value="1"/>
</dbReference>
<sequence length="160" mass="17803">MLDNYADRSWKKQAPPLELDNEPDFLAFVQTVLDAHMAEVTGSGGYSIEKGDEEARVQSVVAATFLTSFGLSPADRYSDIFDQAASFAYYLVRDHPFGDGNKRTAIRIALAMIALRNVTLEIGDSPNPWQNELYRWIESLVAGSLTQEGLAAHLRERAHL</sequence>
<dbReference type="GO" id="GO:0016301">
    <property type="term" value="F:kinase activity"/>
    <property type="evidence" value="ECO:0007669"/>
    <property type="project" value="InterPro"/>
</dbReference>
<dbReference type="InterPro" id="IPR036597">
    <property type="entry name" value="Fido-like_dom_sf"/>
</dbReference>
<dbReference type="InterPro" id="IPR053737">
    <property type="entry name" value="Type_II_TA_Toxin"/>
</dbReference>
<dbReference type="Gene3D" id="1.20.120.1870">
    <property type="entry name" value="Fic/DOC protein, Fido domain"/>
    <property type="match status" value="1"/>
</dbReference>
<proteinExistence type="predicted"/>